<feature type="binding site" evidence="1">
    <location>
        <position position="181"/>
    </location>
    <ligand>
        <name>Zn(2+)</name>
        <dbReference type="ChEBI" id="CHEBI:29105"/>
    </ligand>
</feature>
<dbReference type="GO" id="GO:0006284">
    <property type="term" value="P:base-excision repair"/>
    <property type="evidence" value="ECO:0007669"/>
    <property type="project" value="InterPro"/>
</dbReference>
<sequence>MPKQGRCSWAKTEADAHYHDTEWGVPSHDDRHLFEMLVLEGAQAGLSWSTILNKRAGYRAAFADFDVDKVAGFTPKRIDELVLDASIVRNRAKIEAAVANARAVQQIRAEHGSLAAFLWSFVDHAPRQNAWASYREAPASTERSDALSKALKRYGCKFVGSTICYALMQATGMVNDHERTCPCHARCAALGEKAVKRESRRRDLKVLLRRGDRRRRNGRPNANGGARHARSGRHSLGAPPPPQAPCR</sequence>
<feature type="compositionally biased region" description="Pro residues" evidence="2">
    <location>
        <begin position="238"/>
        <end position="247"/>
    </location>
</feature>
<keyword evidence="1" id="KW-0862">Zinc</keyword>
<dbReference type="GO" id="GO:0046872">
    <property type="term" value="F:metal ion binding"/>
    <property type="evidence" value="ECO:0007669"/>
    <property type="project" value="UniProtKB-KW"/>
</dbReference>
<evidence type="ECO:0000313" key="4">
    <source>
        <dbReference type="Proteomes" id="UP001272137"/>
    </source>
</evidence>
<feature type="binding site" evidence="1">
    <location>
        <position position="19"/>
    </location>
    <ligand>
        <name>Zn(2+)</name>
        <dbReference type="ChEBI" id="CHEBI:29105"/>
    </ligand>
</feature>
<evidence type="ECO:0000256" key="2">
    <source>
        <dbReference type="SAM" id="MobiDB-lite"/>
    </source>
</evidence>
<keyword evidence="1" id="KW-0479">Metal-binding</keyword>
<dbReference type="Proteomes" id="UP001272137">
    <property type="component" value="Unassembled WGS sequence"/>
</dbReference>
<dbReference type="Pfam" id="PF03352">
    <property type="entry name" value="Adenine_glyco"/>
    <property type="match status" value="1"/>
</dbReference>
<protein>
    <submittedName>
        <fullName evidence="3">Methyladenine glycosylase family protein</fullName>
    </submittedName>
</protein>
<dbReference type="SUPFAM" id="SSF48150">
    <property type="entry name" value="DNA-glycosylase"/>
    <property type="match status" value="1"/>
</dbReference>
<proteinExistence type="predicted"/>
<comment type="caution">
    <text evidence="3">The sequence shown here is derived from an EMBL/GenBank/DDBJ whole genome shotgun (WGS) entry which is preliminary data.</text>
</comment>
<dbReference type="PANTHER" id="PTHR30037">
    <property type="entry name" value="DNA-3-METHYLADENINE GLYCOSYLASE 1"/>
    <property type="match status" value="1"/>
</dbReference>
<gene>
    <name evidence="3" type="ORF">C7S16_3785</name>
</gene>
<evidence type="ECO:0000256" key="1">
    <source>
        <dbReference type="PIRSR" id="PIRSR605019-1"/>
    </source>
</evidence>
<dbReference type="EMBL" id="QXCT01000002">
    <property type="protein sequence ID" value="MDW9257333.1"/>
    <property type="molecule type" value="Genomic_DNA"/>
</dbReference>
<feature type="region of interest" description="Disordered" evidence="2">
    <location>
        <begin position="209"/>
        <end position="247"/>
    </location>
</feature>
<dbReference type="Gene3D" id="1.10.340.30">
    <property type="entry name" value="Hypothetical protein, domain 2"/>
    <property type="match status" value="1"/>
</dbReference>
<name>A0AAW9D5X6_BURTH</name>
<reference evidence="3" key="1">
    <citation type="submission" date="2018-08" db="EMBL/GenBank/DDBJ databases">
        <title>Identification of Burkholderia cepacia strains that express a Burkholderia pseudomallei-like capsular polysaccharide.</title>
        <authorList>
            <person name="Burtnick M.N."/>
            <person name="Vongsouvath M."/>
            <person name="Newton P."/>
            <person name="Wuthiekanun V."/>
            <person name="Limmathurotsakul D."/>
            <person name="Brett P.J."/>
            <person name="Chantratita N."/>
            <person name="Dance D.A."/>
        </authorList>
    </citation>
    <scope>NUCLEOTIDE SEQUENCE</scope>
    <source>
        <strain evidence="3">SBXCC001</strain>
    </source>
</reference>
<organism evidence="3 4">
    <name type="scientific">Burkholderia thailandensis</name>
    <dbReference type="NCBI Taxonomy" id="57975"/>
    <lineage>
        <taxon>Bacteria</taxon>
        <taxon>Pseudomonadati</taxon>
        <taxon>Pseudomonadota</taxon>
        <taxon>Betaproteobacteria</taxon>
        <taxon>Burkholderiales</taxon>
        <taxon>Burkholderiaceae</taxon>
        <taxon>Burkholderia</taxon>
        <taxon>pseudomallei group</taxon>
    </lineage>
</organism>
<evidence type="ECO:0000313" key="3">
    <source>
        <dbReference type="EMBL" id="MDW9257333.1"/>
    </source>
</evidence>
<feature type="binding site" evidence="1">
    <location>
        <position position="7"/>
    </location>
    <ligand>
        <name>Zn(2+)</name>
        <dbReference type="ChEBI" id="CHEBI:29105"/>
    </ligand>
</feature>
<dbReference type="InterPro" id="IPR011257">
    <property type="entry name" value="DNA_glycosylase"/>
</dbReference>
<feature type="binding site" evidence="1">
    <location>
        <position position="177"/>
    </location>
    <ligand>
        <name>Zn(2+)</name>
        <dbReference type="ChEBI" id="CHEBI:29105"/>
    </ligand>
</feature>
<dbReference type="InterPro" id="IPR005019">
    <property type="entry name" value="Adenine_glyco"/>
</dbReference>
<dbReference type="GO" id="GO:0008725">
    <property type="term" value="F:DNA-3-methyladenine glycosylase activity"/>
    <property type="evidence" value="ECO:0007669"/>
    <property type="project" value="InterPro"/>
</dbReference>
<dbReference type="InterPro" id="IPR052891">
    <property type="entry name" value="DNA-3mA_glycosylase"/>
</dbReference>
<dbReference type="PANTHER" id="PTHR30037:SF4">
    <property type="entry name" value="DNA-3-METHYLADENINE GLYCOSYLASE I"/>
    <property type="match status" value="1"/>
</dbReference>
<dbReference type="AlphaFoldDB" id="A0AAW9D5X6"/>
<accession>A0AAW9D5X6</accession>